<evidence type="ECO:0000256" key="10">
    <source>
        <dbReference type="ARBA" id="ARBA00023237"/>
    </source>
</evidence>
<evidence type="ECO:0000256" key="12">
    <source>
        <dbReference type="RuleBase" id="RU003357"/>
    </source>
</evidence>
<dbReference type="Pfam" id="PF07715">
    <property type="entry name" value="Plug"/>
    <property type="match status" value="1"/>
</dbReference>
<dbReference type="PROSITE" id="PS52016">
    <property type="entry name" value="TONB_DEPENDENT_REC_3"/>
    <property type="match status" value="1"/>
</dbReference>
<comment type="caution">
    <text evidence="15">The sequence shown here is derived from an EMBL/GenBank/DDBJ whole genome shotgun (WGS) entry which is preliminary data.</text>
</comment>
<feature type="domain" description="TonB-dependent receptor plug" evidence="14">
    <location>
        <begin position="82"/>
        <end position="190"/>
    </location>
</feature>
<accession>A0ABW9AGL7</accession>
<dbReference type="InterPro" id="IPR012910">
    <property type="entry name" value="Plug_dom"/>
</dbReference>
<organism evidence="15 16">
    <name type="scientific">Herbaspirillum lusitanum</name>
    <dbReference type="NCBI Taxonomy" id="213312"/>
    <lineage>
        <taxon>Bacteria</taxon>
        <taxon>Pseudomonadati</taxon>
        <taxon>Pseudomonadota</taxon>
        <taxon>Betaproteobacteria</taxon>
        <taxon>Burkholderiales</taxon>
        <taxon>Oxalobacteraceae</taxon>
        <taxon>Herbaspirillum</taxon>
    </lineage>
</organism>
<evidence type="ECO:0000313" key="15">
    <source>
        <dbReference type="EMBL" id="MFL9927240.1"/>
    </source>
</evidence>
<dbReference type="RefSeq" id="WP_408160480.1">
    <property type="nucleotide sequence ID" value="NZ_JAQQFM010000013.1"/>
</dbReference>
<evidence type="ECO:0000256" key="5">
    <source>
        <dbReference type="ARBA" id="ARBA00022692"/>
    </source>
</evidence>
<dbReference type="PANTHER" id="PTHR32552">
    <property type="entry name" value="FERRICHROME IRON RECEPTOR-RELATED"/>
    <property type="match status" value="1"/>
</dbReference>
<sequence length="745" mass="80496">MASAVAAVLRDMDSKRSAGQAHLARYFQSLQGVSRISYSALMATLGALALPMAVHAQSSNAAGDAVTVPDVKVTAERRETSLQKTPVAVNSISADEIDQRGLRRLGDLNGLAAGVSTPTSSYNGTTAVFIRGIGTSRPIGNPSVGLYLDDVYIPRAFGGGFYGSLPDLERIEILHGPQGTLYGQNTSAGAVKFISLQPGDQKQAWVSVAAGNHSAVEARGYATAPITPGLLSASVAYQHDQKGGEIHNYTTNSDVGITRNDQLRTIFRLTPSADFDATLSIDAMQFKQDYVLSPDPRFRPGAGRDAYAYVNPTQDYQGGGLSLKLNARLDPNLSLRSISAWRTFKYTMPTDYDVAPTRIFGFTQDLDQEQLSQEFQLLGDYGRFNFITGLSLYREVFNVDRLSWTNNAYSILKSHNTTSSVGIFGQGNYKITDKLGVTAGLRLNRETKGMDASGYGSNINRAQLAQTFGVNGLEKTYNAATPKLSLDYQWTPDLLTYASWSKGQTSGGFNAAPGNAAVAAIPINTEKVTAYEIGIKDNAWNGRLKTSAAFFYNDYTDYQASITNPVINGVPVTGSVIANAGKAHTYGVELEAAFKPTTRFDGRASLTYLRTKFDEFSNPTGSSATNLNGKELPNAPKLTAALSGTYALPLKEAGVLRVTGTARYQTESYSDITAYRESTKYPSQTFIDAGAAYTTADGAWTLSLSVRNLLNKTYVLPGTYNPSLNLYAVTYNPERQILLGLRRDF</sequence>
<keyword evidence="15" id="KW-0675">Receptor</keyword>
<keyword evidence="7" id="KW-0406">Ion transport</keyword>
<dbReference type="PANTHER" id="PTHR32552:SF81">
    <property type="entry name" value="TONB-DEPENDENT OUTER MEMBRANE RECEPTOR"/>
    <property type="match status" value="1"/>
</dbReference>
<evidence type="ECO:0000256" key="3">
    <source>
        <dbReference type="ARBA" id="ARBA00022452"/>
    </source>
</evidence>
<evidence type="ECO:0000256" key="7">
    <source>
        <dbReference type="ARBA" id="ARBA00023065"/>
    </source>
</evidence>
<comment type="similarity">
    <text evidence="11 12">Belongs to the TonB-dependent receptor family.</text>
</comment>
<feature type="domain" description="TonB-dependent receptor-like beta-barrel" evidence="13">
    <location>
        <begin position="273"/>
        <end position="709"/>
    </location>
</feature>
<gene>
    <name evidence="15" type="ORF">PQR62_23410</name>
</gene>
<keyword evidence="16" id="KW-1185">Reference proteome</keyword>
<dbReference type="InterPro" id="IPR039426">
    <property type="entry name" value="TonB-dep_rcpt-like"/>
</dbReference>
<keyword evidence="2 11" id="KW-0813">Transport</keyword>
<dbReference type="SUPFAM" id="SSF56935">
    <property type="entry name" value="Porins"/>
    <property type="match status" value="1"/>
</dbReference>
<keyword evidence="6" id="KW-0408">Iron</keyword>
<dbReference type="Gene3D" id="2.40.170.20">
    <property type="entry name" value="TonB-dependent receptor, beta-barrel domain"/>
    <property type="match status" value="1"/>
</dbReference>
<evidence type="ECO:0000256" key="2">
    <source>
        <dbReference type="ARBA" id="ARBA00022448"/>
    </source>
</evidence>
<evidence type="ECO:0000313" key="16">
    <source>
        <dbReference type="Proteomes" id="UP001629246"/>
    </source>
</evidence>
<comment type="subcellular location">
    <subcellularLocation>
        <location evidence="1 11">Cell outer membrane</location>
        <topology evidence="1 11">Multi-pass membrane protein</topology>
    </subcellularLocation>
</comment>
<dbReference type="InterPro" id="IPR000531">
    <property type="entry name" value="Beta-barrel_TonB"/>
</dbReference>
<proteinExistence type="inferred from homology"/>
<keyword evidence="5 11" id="KW-0812">Transmembrane</keyword>
<evidence type="ECO:0000259" key="13">
    <source>
        <dbReference type="Pfam" id="PF00593"/>
    </source>
</evidence>
<evidence type="ECO:0000256" key="8">
    <source>
        <dbReference type="ARBA" id="ARBA00023077"/>
    </source>
</evidence>
<evidence type="ECO:0000256" key="11">
    <source>
        <dbReference type="PROSITE-ProRule" id="PRU01360"/>
    </source>
</evidence>
<evidence type="ECO:0000256" key="4">
    <source>
        <dbReference type="ARBA" id="ARBA00022496"/>
    </source>
</evidence>
<evidence type="ECO:0000256" key="1">
    <source>
        <dbReference type="ARBA" id="ARBA00004571"/>
    </source>
</evidence>
<evidence type="ECO:0000256" key="9">
    <source>
        <dbReference type="ARBA" id="ARBA00023136"/>
    </source>
</evidence>
<name>A0ABW9AGL7_9BURK</name>
<dbReference type="EMBL" id="JAQQFM010000013">
    <property type="protein sequence ID" value="MFL9927240.1"/>
    <property type="molecule type" value="Genomic_DNA"/>
</dbReference>
<keyword evidence="4" id="KW-0410">Iron transport</keyword>
<protein>
    <submittedName>
        <fullName evidence="15">TonB-dependent receptor</fullName>
    </submittedName>
</protein>
<keyword evidence="9 11" id="KW-0472">Membrane</keyword>
<reference evidence="15 16" key="1">
    <citation type="journal article" date="2024" name="Chem. Sci.">
        <title>Discovery of megapolipeptins by genome mining of a Burkholderiales bacteria collection.</title>
        <authorList>
            <person name="Paulo B.S."/>
            <person name="Recchia M.J.J."/>
            <person name="Lee S."/>
            <person name="Fergusson C.H."/>
            <person name="Romanowski S.B."/>
            <person name="Hernandez A."/>
            <person name="Krull N."/>
            <person name="Liu D.Y."/>
            <person name="Cavanagh H."/>
            <person name="Bos A."/>
            <person name="Gray C.A."/>
            <person name="Murphy B.T."/>
            <person name="Linington R.G."/>
            <person name="Eustaquio A.S."/>
        </authorList>
    </citation>
    <scope>NUCLEOTIDE SEQUENCE [LARGE SCALE GENOMIC DNA]</scope>
    <source>
        <strain evidence="15 16">RL21-008-BIB-A</strain>
    </source>
</reference>
<evidence type="ECO:0000259" key="14">
    <source>
        <dbReference type="Pfam" id="PF07715"/>
    </source>
</evidence>
<keyword evidence="10 11" id="KW-0998">Cell outer membrane</keyword>
<keyword evidence="8 12" id="KW-0798">TonB box</keyword>
<dbReference type="InterPro" id="IPR036942">
    <property type="entry name" value="Beta-barrel_TonB_sf"/>
</dbReference>
<keyword evidence="3 11" id="KW-1134">Transmembrane beta strand</keyword>
<dbReference type="Pfam" id="PF00593">
    <property type="entry name" value="TonB_dep_Rec_b-barrel"/>
    <property type="match status" value="1"/>
</dbReference>
<dbReference type="Proteomes" id="UP001629246">
    <property type="component" value="Unassembled WGS sequence"/>
</dbReference>
<evidence type="ECO:0000256" key="6">
    <source>
        <dbReference type="ARBA" id="ARBA00023004"/>
    </source>
</evidence>
<dbReference type="CDD" id="cd01347">
    <property type="entry name" value="ligand_gated_channel"/>
    <property type="match status" value="1"/>
</dbReference>